<comment type="caution">
    <text evidence="7">Lacks conserved residue(s) required for the propagation of feature annotation.</text>
</comment>
<dbReference type="InterPro" id="IPR004101">
    <property type="entry name" value="Mur_ligase_C"/>
</dbReference>
<dbReference type="InterPro" id="IPR013221">
    <property type="entry name" value="Mur_ligase_cen"/>
</dbReference>
<dbReference type="HAMAP" id="MF_00208">
    <property type="entry name" value="MurE"/>
    <property type="match status" value="1"/>
</dbReference>
<feature type="binding site" evidence="7">
    <location>
        <begin position="397"/>
        <end position="400"/>
    </location>
    <ligand>
        <name>meso-2,6-diaminopimelate</name>
        <dbReference type="ChEBI" id="CHEBI:57791"/>
    </ligand>
</feature>
<feature type="binding site" evidence="7">
    <location>
        <position position="31"/>
    </location>
    <ligand>
        <name>UDP-N-acetyl-alpha-D-muramoyl-L-alanyl-D-glutamate</name>
        <dbReference type="ChEBI" id="CHEBI:83900"/>
    </ligand>
</feature>
<evidence type="ECO:0000256" key="5">
    <source>
        <dbReference type="ARBA" id="ARBA00023306"/>
    </source>
</evidence>
<evidence type="ECO:0000256" key="4">
    <source>
        <dbReference type="ARBA" id="ARBA00022984"/>
    </source>
</evidence>
<evidence type="ECO:0000259" key="10">
    <source>
        <dbReference type="Pfam" id="PF02875"/>
    </source>
</evidence>
<name>A0A2H0BFP6_9BACT</name>
<comment type="pathway">
    <text evidence="7 8">Cell wall biogenesis; peptidoglycan biosynthesis.</text>
</comment>
<dbReference type="Pfam" id="PF08245">
    <property type="entry name" value="Mur_ligase_M"/>
    <property type="match status" value="1"/>
</dbReference>
<evidence type="ECO:0000256" key="2">
    <source>
        <dbReference type="ARBA" id="ARBA00022618"/>
    </source>
</evidence>
<evidence type="ECO:0000259" key="11">
    <source>
        <dbReference type="Pfam" id="PF08245"/>
    </source>
</evidence>
<feature type="binding site" evidence="7">
    <location>
        <position position="181"/>
    </location>
    <ligand>
        <name>UDP-N-acetyl-alpha-D-muramoyl-L-alanyl-D-glutamate</name>
        <dbReference type="ChEBI" id="CHEBI:83900"/>
    </ligand>
</feature>
<dbReference type="GO" id="GO:0005737">
    <property type="term" value="C:cytoplasm"/>
    <property type="evidence" value="ECO:0007669"/>
    <property type="project" value="UniProtKB-SubCell"/>
</dbReference>
<feature type="binding site" evidence="7">
    <location>
        <begin position="154"/>
        <end position="155"/>
    </location>
    <ligand>
        <name>UDP-N-acetyl-alpha-D-muramoyl-L-alanyl-D-glutamate</name>
        <dbReference type="ChEBI" id="CHEBI:83900"/>
    </ligand>
</feature>
<evidence type="ECO:0000313" key="12">
    <source>
        <dbReference type="EMBL" id="PIP55808.1"/>
    </source>
</evidence>
<keyword evidence="7" id="KW-0963">Cytoplasm</keyword>
<evidence type="ECO:0000259" key="9">
    <source>
        <dbReference type="Pfam" id="PF01225"/>
    </source>
</evidence>
<evidence type="ECO:0000313" key="13">
    <source>
        <dbReference type="Proteomes" id="UP000229794"/>
    </source>
</evidence>
<evidence type="ECO:0000256" key="8">
    <source>
        <dbReference type="RuleBase" id="RU004135"/>
    </source>
</evidence>
<accession>A0A2H0BFP6</accession>
<evidence type="ECO:0000256" key="3">
    <source>
        <dbReference type="ARBA" id="ARBA00022960"/>
    </source>
</evidence>
<keyword evidence="7 12" id="KW-0436">Ligase</keyword>
<comment type="cofactor">
    <cofactor evidence="7">
        <name>Mg(2+)</name>
        <dbReference type="ChEBI" id="CHEBI:18420"/>
    </cofactor>
</comment>
<keyword evidence="7" id="KW-0547">Nucleotide-binding</keyword>
<dbReference type="InterPro" id="IPR036615">
    <property type="entry name" value="Mur_ligase_C_dom_sf"/>
</dbReference>
<dbReference type="AlphaFoldDB" id="A0A2H0BFP6"/>
<dbReference type="GO" id="GO:0009252">
    <property type="term" value="P:peptidoglycan biosynthetic process"/>
    <property type="evidence" value="ECO:0007669"/>
    <property type="project" value="UniProtKB-UniRule"/>
</dbReference>
<dbReference type="Pfam" id="PF01225">
    <property type="entry name" value="Mur_ligase"/>
    <property type="match status" value="1"/>
</dbReference>
<feature type="domain" description="Mur ligase N-terminal catalytic" evidence="9">
    <location>
        <begin position="24"/>
        <end position="98"/>
    </location>
</feature>
<dbReference type="GO" id="GO:0008360">
    <property type="term" value="P:regulation of cell shape"/>
    <property type="evidence" value="ECO:0007669"/>
    <property type="project" value="UniProtKB-KW"/>
</dbReference>
<dbReference type="GO" id="GO:0071555">
    <property type="term" value="P:cell wall organization"/>
    <property type="evidence" value="ECO:0007669"/>
    <property type="project" value="UniProtKB-KW"/>
</dbReference>
<comment type="function">
    <text evidence="7">Catalyzes the addition of meso-diaminopimelic acid to the nucleotide precursor UDP-N-acetylmuramoyl-L-alanyl-D-glutamate (UMAG) in the biosynthesis of bacterial cell-wall peptidoglycan.</text>
</comment>
<dbReference type="InterPro" id="IPR036565">
    <property type="entry name" value="Mur-like_cat_sf"/>
</dbReference>
<comment type="PTM">
    <text evidence="7">Carboxylation is probably crucial for Mg(2+) binding and, consequently, for the gamma-phosphate positioning of ATP.</text>
</comment>
<feature type="short sequence motif" description="Meso-diaminopimelate recognition motif" evidence="7">
    <location>
        <begin position="397"/>
        <end position="400"/>
    </location>
</feature>
<keyword evidence="2 7" id="KW-0132">Cell division</keyword>
<dbReference type="EMBL" id="PCST01000016">
    <property type="protein sequence ID" value="PIP55808.1"/>
    <property type="molecule type" value="Genomic_DNA"/>
</dbReference>
<dbReference type="PANTHER" id="PTHR23135:SF4">
    <property type="entry name" value="UDP-N-ACETYLMURAMOYL-L-ALANYL-D-GLUTAMATE--2,6-DIAMINOPIMELATE LIGASE MURE HOMOLOG, CHLOROPLASTIC"/>
    <property type="match status" value="1"/>
</dbReference>
<feature type="binding site" evidence="7">
    <location>
        <position position="449"/>
    </location>
    <ligand>
        <name>meso-2,6-diaminopimelate</name>
        <dbReference type="ChEBI" id="CHEBI:57791"/>
    </ligand>
</feature>
<feature type="binding site" evidence="7">
    <location>
        <position position="187"/>
    </location>
    <ligand>
        <name>UDP-N-acetyl-alpha-D-muramoyl-L-alanyl-D-glutamate</name>
        <dbReference type="ChEBI" id="CHEBI:83900"/>
    </ligand>
</feature>
<keyword evidence="7" id="KW-0460">Magnesium</keyword>
<feature type="binding site" evidence="7">
    <location>
        <position position="453"/>
    </location>
    <ligand>
        <name>meso-2,6-diaminopimelate</name>
        <dbReference type="ChEBI" id="CHEBI:57791"/>
    </ligand>
</feature>
<dbReference type="GO" id="GO:0005524">
    <property type="term" value="F:ATP binding"/>
    <property type="evidence" value="ECO:0007669"/>
    <property type="project" value="UniProtKB-UniRule"/>
</dbReference>
<dbReference type="InterPro" id="IPR035911">
    <property type="entry name" value="MurE/MurF_N"/>
</dbReference>
<dbReference type="GO" id="GO:0008765">
    <property type="term" value="F:UDP-N-acetylmuramoylalanyl-D-glutamate-2,6-diaminopimelate ligase activity"/>
    <property type="evidence" value="ECO:0007669"/>
    <property type="project" value="UniProtKB-UniRule"/>
</dbReference>
<comment type="catalytic activity">
    <reaction evidence="7">
        <text>UDP-N-acetyl-alpha-D-muramoyl-L-alanyl-D-glutamate + meso-2,6-diaminopimelate + ATP = UDP-N-acetyl-alpha-D-muramoyl-L-alanyl-gamma-D-glutamyl-meso-2,6-diaminopimelate + ADP + phosphate + H(+)</text>
        <dbReference type="Rhea" id="RHEA:23676"/>
        <dbReference type="ChEBI" id="CHEBI:15378"/>
        <dbReference type="ChEBI" id="CHEBI:30616"/>
        <dbReference type="ChEBI" id="CHEBI:43474"/>
        <dbReference type="ChEBI" id="CHEBI:57791"/>
        <dbReference type="ChEBI" id="CHEBI:83900"/>
        <dbReference type="ChEBI" id="CHEBI:83905"/>
        <dbReference type="ChEBI" id="CHEBI:456216"/>
        <dbReference type="EC" id="6.3.2.13"/>
    </reaction>
</comment>
<comment type="similarity">
    <text evidence="1 7">Belongs to the MurCDEF family. MurE subfamily.</text>
</comment>
<dbReference type="NCBIfam" id="NF001126">
    <property type="entry name" value="PRK00139.1-4"/>
    <property type="match status" value="1"/>
</dbReference>
<gene>
    <name evidence="7" type="primary">murE</name>
    <name evidence="12" type="ORF">COX06_01220</name>
</gene>
<dbReference type="Gene3D" id="3.90.190.20">
    <property type="entry name" value="Mur ligase, C-terminal domain"/>
    <property type="match status" value="1"/>
</dbReference>
<evidence type="ECO:0000256" key="7">
    <source>
        <dbReference type="HAMAP-Rule" id="MF_00208"/>
    </source>
</evidence>
<feature type="binding site" evidence="7">
    <location>
        <position position="189"/>
    </location>
    <ligand>
        <name>UDP-N-acetyl-alpha-D-muramoyl-L-alanyl-D-glutamate</name>
        <dbReference type="ChEBI" id="CHEBI:83900"/>
    </ligand>
</feature>
<comment type="caution">
    <text evidence="12">The sequence shown here is derived from an EMBL/GenBank/DDBJ whole genome shotgun (WGS) entry which is preliminary data.</text>
</comment>
<keyword evidence="6 7" id="KW-0961">Cell wall biogenesis/degradation</keyword>
<dbReference type="SUPFAM" id="SSF53244">
    <property type="entry name" value="MurD-like peptide ligases, peptide-binding domain"/>
    <property type="match status" value="1"/>
</dbReference>
<feature type="domain" description="Mur ligase C-terminal" evidence="10">
    <location>
        <begin position="322"/>
        <end position="451"/>
    </location>
</feature>
<feature type="modified residue" description="N6-carboxylysine" evidence="7">
    <location>
        <position position="221"/>
    </location>
</feature>
<organism evidence="12 13">
    <name type="scientific">Candidatus Zambryskibacteria bacterium CG22_combo_CG10-13_8_21_14_all_42_17</name>
    <dbReference type="NCBI Taxonomy" id="1975118"/>
    <lineage>
        <taxon>Bacteria</taxon>
        <taxon>Candidatus Zambryskiibacteriota</taxon>
    </lineage>
</organism>
<evidence type="ECO:0000256" key="6">
    <source>
        <dbReference type="ARBA" id="ARBA00023316"/>
    </source>
</evidence>
<dbReference type="Gene3D" id="3.40.1390.10">
    <property type="entry name" value="MurE/MurF, N-terminal domain"/>
    <property type="match status" value="1"/>
</dbReference>
<dbReference type="SUPFAM" id="SSF63418">
    <property type="entry name" value="MurE/MurF N-terminal domain"/>
    <property type="match status" value="1"/>
</dbReference>
<evidence type="ECO:0000256" key="1">
    <source>
        <dbReference type="ARBA" id="ARBA00005898"/>
    </source>
</evidence>
<dbReference type="GO" id="GO:0051301">
    <property type="term" value="P:cell division"/>
    <property type="evidence" value="ECO:0007669"/>
    <property type="project" value="UniProtKB-KW"/>
</dbReference>
<feature type="domain" description="Mur ligase central" evidence="11">
    <location>
        <begin position="110"/>
        <end position="299"/>
    </location>
</feature>
<proteinExistence type="inferred from homology"/>
<keyword evidence="7" id="KW-0067">ATP-binding</keyword>
<comment type="subcellular location">
    <subcellularLocation>
        <location evidence="7 8">Cytoplasm</location>
    </subcellularLocation>
</comment>
<protein>
    <recommendedName>
        <fullName evidence="7">UDP-N-acetylmuramoyl-L-alanyl-D-glutamate--2,6-diaminopimelate ligase</fullName>
        <ecNumber evidence="7">6.3.2.13</ecNumber>
    </recommendedName>
    <alternativeName>
        <fullName evidence="7">Meso-A2pm-adding enzyme</fullName>
    </alternativeName>
    <alternativeName>
        <fullName evidence="7">Meso-diaminopimelate-adding enzyme</fullName>
    </alternativeName>
    <alternativeName>
        <fullName evidence="7">UDP-MurNAc-L-Ala-D-Glu:meso-diaminopimelate ligase</fullName>
    </alternativeName>
    <alternativeName>
        <fullName evidence="7">UDP-MurNAc-tripeptide synthetase</fullName>
    </alternativeName>
    <alternativeName>
        <fullName evidence="7">UDP-N-acetylmuramyl-tripeptide synthetase</fullName>
    </alternativeName>
</protein>
<dbReference type="Pfam" id="PF02875">
    <property type="entry name" value="Mur_ligase_C"/>
    <property type="match status" value="1"/>
</dbReference>
<feature type="binding site" evidence="7">
    <location>
        <begin position="112"/>
        <end position="118"/>
    </location>
    <ligand>
        <name>ATP</name>
        <dbReference type="ChEBI" id="CHEBI:30616"/>
    </ligand>
</feature>
<dbReference type="Proteomes" id="UP000229794">
    <property type="component" value="Unassembled WGS sequence"/>
</dbReference>
<dbReference type="UniPathway" id="UPA00219"/>
<keyword evidence="5 7" id="KW-0131">Cell cycle</keyword>
<sequence length="476" mass="53560">MKILSELINDLEIIKIDGDTSKNISSVHFDSRHQEKQSAFVAIKGSSQNGHNFIDEAIRNGATTIVYQEMDQKKLTDITYIRVKDSRIALASLIQNFYDNPSKKLRLVGVTGTNGKTTTVTVLFQLFKILGYPSALFSTIENKINDQTYVSSGTTPDPVTLTSFLNQAVNHGCQYAFMECSSHAIDQKRIAFLNFAGAILTNLTHDHLDYHKTMKAYGESKKAFFDALSEDAVAVTNQDEDINDYILSETKAKKYFFSLKNIDMSQSMEGLRFRYDGEIFTTKLIGTFNAYNIVGAYILAKLFGISKHDLIQAIPLVRPPAGRMEIYKSKTNVYGIIDYAHTPDALEQSLNTVREIAPRDAKIITVVGSSGQSDSLKRPLMGKIAYDLSDYIVFSSDNPRNEDPEQILKDMIRDLPSNNDKYVRESNRKKAVDLAYERAAPGDVIFLAGKGHENYQIIGEQKIPYSDREEWKIRAQ</sequence>
<dbReference type="Gene3D" id="3.40.1190.10">
    <property type="entry name" value="Mur-like, catalytic domain"/>
    <property type="match status" value="1"/>
</dbReference>
<reference evidence="12 13" key="1">
    <citation type="submission" date="2017-09" db="EMBL/GenBank/DDBJ databases">
        <title>Depth-based differentiation of microbial function through sediment-hosted aquifers and enrichment of novel symbionts in the deep terrestrial subsurface.</title>
        <authorList>
            <person name="Probst A.J."/>
            <person name="Ladd B."/>
            <person name="Jarett J.K."/>
            <person name="Geller-Mcgrath D.E."/>
            <person name="Sieber C.M."/>
            <person name="Emerson J.B."/>
            <person name="Anantharaman K."/>
            <person name="Thomas B.C."/>
            <person name="Malmstrom R."/>
            <person name="Stieglmeier M."/>
            <person name="Klingl A."/>
            <person name="Woyke T."/>
            <person name="Ryan C.M."/>
            <person name="Banfield J.F."/>
        </authorList>
    </citation>
    <scope>NUCLEOTIDE SEQUENCE [LARGE SCALE GENOMIC DNA]</scope>
    <source>
        <strain evidence="12">CG22_combo_CG10-13_8_21_14_all_42_17</strain>
    </source>
</reference>
<dbReference type="InterPro" id="IPR000713">
    <property type="entry name" value="Mur_ligase_N"/>
</dbReference>
<dbReference type="EC" id="6.3.2.13" evidence="7"/>
<dbReference type="SUPFAM" id="SSF53623">
    <property type="entry name" value="MurD-like peptide ligases, catalytic domain"/>
    <property type="match status" value="1"/>
</dbReference>
<dbReference type="GO" id="GO:0000287">
    <property type="term" value="F:magnesium ion binding"/>
    <property type="evidence" value="ECO:0007669"/>
    <property type="project" value="UniProtKB-UniRule"/>
</dbReference>
<dbReference type="InterPro" id="IPR005761">
    <property type="entry name" value="UDP-N-AcMur-Glu-dNH2Pim_ligase"/>
</dbReference>
<keyword evidence="4 7" id="KW-0573">Peptidoglycan synthesis</keyword>
<dbReference type="NCBIfam" id="TIGR01085">
    <property type="entry name" value="murE"/>
    <property type="match status" value="1"/>
</dbReference>
<keyword evidence="3 7" id="KW-0133">Cell shape</keyword>
<dbReference type="PANTHER" id="PTHR23135">
    <property type="entry name" value="MUR LIGASE FAMILY MEMBER"/>
    <property type="match status" value="1"/>
</dbReference>